<dbReference type="SMART" id="SM00448">
    <property type="entry name" value="REC"/>
    <property type="match status" value="1"/>
</dbReference>
<dbReference type="GO" id="GO:0000976">
    <property type="term" value="F:transcription cis-regulatory region binding"/>
    <property type="evidence" value="ECO:0007669"/>
    <property type="project" value="TreeGrafter"/>
</dbReference>
<evidence type="ECO:0000256" key="2">
    <source>
        <dbReference type="ARBA" id="ARBA00023012"/>
    </source>
</evidence>
<keyword evidence="11" id="KW-1185">Reference proteome</keyword>
<dbReference type="OrthoDB" id="9802426at2"/>
<feature type="domain" description="Response regulatory" evidence="8">
    <location>
        <begin position="2"/>
        <end position="117"/>
    </location>
</feature>
<keyword evidence="2" id="KW-0902">Two-component regulatory system</keyword>
<accession>A0A3N1Y7S8</accession>
<evidence type="ECO:0000313" key="11">
    <source>
        <dbReference type="Proteomes" id="UP000276634"/>
    </source>
</evidence>
<gene>
    <name evidence="10" type="ORF">EDC57_0788</name>
</gene>
<evidence type="ECO:0000256" key="3">
    <source>
        <dbReference type="ARBA" id="ARBA00023015"/>
    </source>
</evidence>
<proteinExistence type="predicted"/>
<dbReference type="InterPro" id="IPR036388">
    <property type="entry name" value="WH-like_DNA-bd_sf"/>
</dbReference>
<dbReference type="AlphaFoldDB" id="A0A3N1Y7S8"/>
<dbReference type="Proteomes" id="UP000276634">
    <property type="component" value="Unassembled WGS sequence"/>
</dbReference>
<dbReference type="PANTHER" id="PTHR48111:SF22">
    <property type="entry name" value="REGULATOR OF RPOS"/>
    <property type="match status" value="1"/>
</dbReference>
<dbReference type="InterPro" id="IPR039420">
    <property type="entry name" value="WalR-like"/>
</dbReference>
<keyword evidence="1 6" id="KW-0597">Phosphoprotein</keyword>
<dbReference type="PANTHER" id="PTHR48111">
    <property type="entry name" value="REGULATOR OF RPOS"/>
    <property type="match status" value="1"/>
</dbReference>
<dbReference type="GO" id="GO:0000156">
    <property type="term" value="F:phosphorelay response regulator activity"/>
    <property type="evidence" value="ECO:0007669"/>
    <property type="project" value="TreeGrafter"/>
</dbReference>
<dbReference type="CDD" id="cd00383">
    <property type="entry name" value="trans_reg_C"/>
    <property type="match status" value="1"/>
</dbReference>
<reference evidence="10 11" key="1">
    <citation type="submission" date="2018-11" db="EMBL/GenBank/DDBJ databases">
        <title>Genomic Encyclopedia of Type Strains, Phase IV (KMG-IV): sequencing the most valuable type-strain genomes for metagenomic binning, comparative biology and taxonomic classification.</title>
        <authorList>
            <person name="Goeker M."/>
        </authorList>
    </citation>
    <scope>NUCLEOTIDE SEQUENCE [LARGE SCALE GENOMIC DNA]</scope>
    <source>
        <strain evidence="10 11">DSM 100275</strain>
    </source>
</reference>
<dbReference type="Pfam" id="PF00072">
    <property type="entry name" value="Response_reg"/>
    <property type="match status" value="1"/>
</dbReference>
<dbReference type="RefSeq" id="WP_123400416.1">
    <property type="nucleotide sequence ID" value="NZ_RJVI01000001.1"/>
</dbReference>
<feature type="modified residue" description="4-aspartylphosphate" evidence="6">
    <location>
        <position position="51"/>
    </location>
</feature>
<dbReference type="SMART" id="SM00862">
    <property type="entry name" value="Trans_reg_C"/>
    <property type="match status" value="1"/>
</dbReference>
<dbReference type="EMBL" id="RJVI01000001">
    <property type="protein sequence ID" value="ROR34879.1"/>
    <property type="molecule type" value="Genomic_DNA"/>
</dbReference>
<dbReference type="InterPro" id="IPR001867">
    <property type="entry name" value="OmpR/PhoB-type_DNA-bd"/>
</dbReference>
<dbReference type="FunFam" id="1.10.10.10:FF:000058">
    <property type="entry name" value="DNA-binding response OmpR family regulator"/>
    <property type="match status" value="1"/>
</dbReference>
<feature type="DNA-binding region" description="OmpR/PhoB-type" evidence="7">
    <location>
        <begin position="124"/>
        <end position="221"/>
    </location>
</feature>
<evidence type="ECO:0000256" key="7">
    <source>
        <dbReference type="PROSITE-ProRule" id="PRU01091"/>
    </source>
</evidence>
<dbReference type="Gene3D" id="6.10.250.690">
    <property type="match status" value="1"/>
</dbReference>
<evidence type="ECO:0000313" key="10">
    <source>
        <dbReference type="EMBL" id="ROR34879.1"/>
    </source>
</evidence>
<evidence type="ECO:0000256" key="6">
    <source>
        <dbReference type="PROSITE-ProRule" id="PRU00169"/>
    </source>
</evidence>
<dbReference type="PROSITE" id="PS51755">
    <property type="entry name" value="OMPR_PHOB"/>
    <property type="match status" value="1"/>
</dbReference>
<comment type="caution">
    <text evidence="10">The sequence shown here is derived from an EMBL/GenBank/DDBJ whole genome shotgun (WGS) entry which is preliminary data.</text>
</comment>
<dbReference type="GO" id="GO:0005829">
    <property type="term" value="C:cytosol"/>
    <property type="evidence" value="ECO:0007669"/>
    <property type="project" value="TreeGrafter"/>
</dbReference>
<evidence type="ECO:0000259" key="8">
    <source>
        <dbReference type="PROSITE" id="PS50110"/>
    </source>
</evidence>
<evidence type="ECO:0000256" key="4">
    <source>
        <dbReference type="ARBA" id="ARBA00023125"/>
    </source>
</evidence>
<keyword evidence="3" id="KW-0805">Transcription regulation</keyword>
<dbReference type="FunFam" id="3.40.50.2300:FF:000001">
    <property type="entry name" value="DNA-binding response regulator PhoB"/>
    <property type="match status" value="1"/>
</dbReference>
<name>A0A3N1Y7S8_9GAMM</name>
<dbReference type="InterPro" id="IPR011006">
    <property type="entry name" value="CheY-like_superfamily"/>
</dbReference>
<organism evidence="10 11">
    <name type="scientific">Inmirania thermothiophila</name>
    <dbReference type="NCBI Taxonomy" id="1750597"/>
    <lineage>
        <taxon>Bacteria</taxon>
        <taxon>Pseudomonadati</taxon>
        <taxon>Pseudomonadota</taxon>
        <taxon>Gammaproteobacteria</taxon>
        <taxon>Chromatiales</taxon>
        <taxon>Ectothiorhodospiraceae</taxon>
        <taxon>Inmirania</taxon>
    </lineage>
</organism>
<dbReference type="SUPFAM" id="SSF52172">
    <property type="entry name" value="CheY-like"/>
    <property type="match status" value="1"/>
</dbReference>
<keyword evidence="4 7" id="KW-0238">DNA-binding</keyword>
<evidence type="ECO:0000259" key="9">
    <source>
        <dbReference type="PROSITE" id="PS51755"/>
    </source>
</evidence>
<dbReference type="Gene3D" id="3.40.50.2300">
    <property type="match status" value="1"/>
</dbReference>
<evidence type="ECO:0000256" key="5">
    <source>
        <dbReference type="ARBA" id="ARBA00023163"/>
    </source>
</evidence>
<dbReference type="Gene3D" id="1.10.10.10">
    <property type="entry name" value="Winged helix-like DNA-binding domain superfamily/Winged helix DNA-binding domain"/>
    <property type="match status" value="1"/>
</dbReference>
<sequence>MRVLVIEDEADVAATVCDFLEARGHAADWAGDGLTGLHRAVTGAYDAIVLDLMLPGIDGLELCRRLRAEARRATPLLMLTARDTLADKLAGFEAGADDYLVKPFEPEELEARLQALLRRGRHGGRRLAVADLELDLDTREVRRGGRVLRVTPTGFAILEILARNSHRVVGREELEHALWGEEPPESDALRSHIHQLRAVVDRPFAVPLIRTVHGVGYRLSAPDAL</sequence>
<dbReference type="InterPro" id="IPR001789">
    <property type="entry name" value="Sig_transdc_resp-reg_receiver"/>
</dbReference>
<keyword evidence="5" id="KW-0804">Transcription</keyword>
<protein>
    <submittedName>
        <fullName evidence="10">DNA-binding response OmpR family regulator</fullName>
    </submittedName>
</protein>
<evidence type="ECO:0000256" key="1">
    <source>
        <dbReference type="ARBA" id="ARBA00022553"/>
    </source>
</evidence>
<dbReference type="GO" id="GO:0032993">
    <property type="term" value="C:protein-DNA complex"/>
    <property type="evidence" value="ECO:0007669"/>
    <property type="project" value="TreeGrafter"/>
</dbReference>
<dbReference type="GO" id="GO:0006355">
    <property type="term" value="P:regulation of DNA-templated transcription"/>
    <property type="evidence" value="ECO:0007669"/>
    <property type="project" value="InterPro"/>
</dbReference>
<dbReference type="Pfam" id="PF00486">
    <property type="entry name" value="Trans_reg_C"/>
    <property type="match status" value="1"/>
</dbReference>
<feature type="domain" description="OmpR/PhoB-type" evidence="9">
    <location>
        <begin position="124"/>
        <end position="221"/>
    </location>
</feature>
<dbReference type="PROSITE" id="PS50110">
    <property type="entry name" value="RESPONSE_REGULATORY"/>
    <property type="match status" value="1"/>
</dbReference>